<feature type="transmembrane region" description="Helical" evidence="1">
    <location>
        <begin position="14"/>
        <end position="33"/>
    </location>
</feature>
<evidence type="ECO:0000256" key="1">
    <source>
        <dbReference type="SAM" id="Phobius"/>
    </source>
</evidence>
<evidence type="ECO:0008006" key="4">
    <source>
        <dbReference type="Google" id="ProtNLM"/>
    </source>
</evidence>
<reference evidence="2" key="1">
    <citation type="submission" date="2017-09" db="EMBL/GenBank/DDBJ databases">
        <title>Complete Genome Sequence of ansamitocin-producing Bacterium Actinosynnema pretiosum X47.</title>
        <authorList>
            <person name="Cao G."/>
            <person name="Zong G."/>
            <person name="Zhong C."/>
            <person name="Fu J."/>
        </authorList>
    </citation>
    <scope>NUCLEOTIDE SEQUENCE [LARGE SCALE GENOMIC DNA]</scope>
    <source>
        <strain evidence="2">X47</strain>
    </source>
</reference>
<keyword evidence="3" id="KW-1185">Reference proteome</keyword>
<keyword evidence="1" id="KW-0472">Membrane</keyword>
<dbReference type="NCBIfam" id="TIGR04222">
    <property type="entry name" value="near_uncomplex"/>
    <property type="match status" value="1"/>
</dbReference>
<dbReference type="AlphaFoldDB" id="A0A290Z2E3"/>
<dbReference type="EMBL" id="CP023445">
    <property type="protein sequence ID" value="ATE53200.1"/>
    <property type="molecule type" value="Genomic_DNA"/>
</dbReference>
<feature type="transmembrane region" description="Helical" evidence="1">
    <location>
        <begin position="177"/>
        <end position="196"/>
    </location>
</feature>
<dbReference type="Proteomes" id="UP000218505">
    <property type="component" value="Chromosome"/>
</dbReference>
<dbReference type="InterPro" id="IPR026467">
    <property type="entry name" value="Ser/Gly_Cys_C_dom"/>
</dbReference>
<keyword evidence="1" id="KW-0812">Transmembrane</keyword>
<gene>
    <name evidence="2" type="ORF">CNX65_07775</name>
</gene>
<organism evidence="2 3">
    <name type="scientific">Actinosynnema pretiosum</name>
    <dbReference type="NCBI Taxonomy" id="42197"/>
    <lineage>
        <taxon>Bacteria</taxon>
        <taxon>Bacillati</taxon>
        <taxon>Actinomycetota</taxon>
        <taxon>Actinomycetes</taxon>
        <taxon>Pseudonocardiales</taxon>
        <taxon>Pseudonocardiaceae</taxon>
        <taxon>Actinosynnema</taxon>
    </lineage>
</organism>
<keyword evidence="1" id="KW-1133">Transmembrane helix</keyword>
<protein>
    <recommendedName>
        <fullName evidence="4">TIGR04222 domain-containing membrane protein</fullName>
    </recommendedName>
</protein>
<dbReference type="RefSeq" id="WP_096492155.1">
    <property type="nucleotide sequence ID" value="NZ_CP023445.1"/>
</dbReference>
<name>A0A290Z2E3_9PSEU</name>
<evidence type="ECO:0000313" key="3">
    <source>
        <dbReference type="Proteomes" id="UP000218505"/>
    </source>
</evidence>
<feature type="transmembrane region" description="Helical" evidence="1">
    <location>
        <begin position="145"/>
        <end position="165"/>
    </location>
</feature>
<sequence>MRPWGLSGPEFLELYWIALGVALALAVLTRWWLRGTRGADPAAALTLPELAHLVGGPLRAAEVATAALLDAGALRPGRNRTVSRVKGAKPGNPVEAAVLTDAARYERRTLPLLLTSVADGGAVREVERRLVLAGLLISPERARRWLRIGVLPMLLVALVGVVRWVNGVRIGAPVGWLTLQLLLTAVLVLVLGTRFLPGRTARGVALVADARTRGLVGGWGAFGPTSPAVEAVLFQGFSAHPDAEVRSAVRPTARSRSGASAGGGGGGVAYYGAVGGFDGGGGGSSGDGGGGGGGCGGGGGGGCGGGGGGC</sequence>
<accession>A0A290Z2E3</accession>
<dbReference type="KEGG" id="apre:CNX65_07775"/>
<proteinExistence type="predicted"/>
<evidence type="ECO:0000313" key="2">
    <source>
        <dbReference type="EMBL" id="ATE53200.1"/>
    </source>
</evidence>